<evidence type="ECO:0000259" key="10">
    <source>
        <dbReference type="Pfam" id="PF03015"/>
    </source>
</evidence>
<evidence type="ECO:0000313" key="13">
    <source>
        <dbReference type="Proteomes" id="UP001187531"/>
    </source>
</evidence>
<evidence type="ECO:0000256" key="7">
    <source>
        <dbReference type="ARBA" id="ARBA00023136"/>
    </source>
</evidence>
<evidence type="ECO:0000313" key="12">
    <source>
        <dbReference type="EMBL" id="KAK2727219.1"/>
    </source>
</evidence>
<comment type="caution">
    <text evidence="12">The sequence shown here is derived from an EMBL/GenBank/DDBJ whole genome shotgun (WGS) entry which is preliminary data.</text>
</comment>
<dbReference type="InterPro" id="IPR036291">
    <property type="entry name" value="NAD(P)-bd_dom_sf"/>
</dbReference>
<dbReference type="SUPFAM" id="SSF51735">
    <property type="entry name" value="NAD(P)-binding Rossmann-fold domains"/>
    <property type="match status" value="1"/>
</dbReference>
<dbReference type="Proteomes" id="UP001187531">
    <property type="component" value="Unassembled WGS sequence"/>
</dbReference>
<evidence type="ECO:0000256" key="2">
    <source>
        <dbReference type="ARBA" id="ARBA00005928"/>
    </source>
</evidence>
<evidence type="ECO:0000259" key="11">
    <source>
        <dbReference type="Pfam" id="PF07993"/>
    </source>
</evidence>
<dbReference type="CDD" id="cd05236">
    <property type="entry name" value="FAR-N_SDR_e"/>
    <property type="match status" value="1"/>
</dbReference>
<keyword evidence="5" id="KW-1133">Transmembrane helix</keyword>
<protein>
    <recommendedName>
        <fullName evidence="9">Fatty acyl-CoA reductase</fullName>
        <ecNumber evidence="9">1.2.1.84</ecNumber>
    </recommendedName>
</protein>
<dbReference type="InterPro" id="IPR026055">
    <property type="entry name" value="FAR"/>
</dbReference>
<evidence type="ECO:0000256" key="3">
    <source>
        <dbReference type="ARBA" id="ARBA00022516"/>
    </source>
</evidence>
<dbReference type="EMBL" id="JAVRJZ010000001">
    <property type="protein sequence ID" value="KAK2727219.1"/>
    <property type="molecule type" value="Genomic_DNA"/>
</dbReference>
<comment type="function">
    <text evidence="9">Catalyzes the reduction of fatty acyl-CoA to fatty alcohols.</text>
</comment>
<dbReference type="GO" id="GO:0080019">
    <property type="term" value="F:alcohol-forming very long-chain fatty acyl-CoA reductase activity"/>
    <property type="evidence" value="ECO:0007669"/>
    <property type="project" value="InterPro"/>
</dbReference>
<dbReference type="InterPro" id="IPR033640">
    <property type="entry name" value="FAR_C"/>
</dbReference>
<dbReference type="InterPro" id="IPR013120">
    <property type="entry name" value="FAR_NAD-bd"/>
</dbReference>
<feature type="domain" description="Fatty acyl-CoA reductase C-terminal" evidence="10">
    <location>
        <begin position="359"/>
        <end position="451"/>
    </location>
</feature>
<name>A0AA88IF81_ARTSF</name>
<dbReference type="GO" id="GO:0102965">
    <property type="term" value="F:alcohol-forming long-chain fatty acyl-CoA reductase activity"/>
    <property type="evidence" value="ECO:0007669"/>
    <property type="project" value="UniProtKB-EC"/>
</dbReference>
<keyword evidence="7" id="KW-0472">Membrane</keyword>
<reference evidence="12" key="1">
    <citation type="submission" date="2023-07" db="EMBL/GenBank/DDBJ databases">
        <title>Chromosome-level genome assembly of Artemia franciscana.</title>
        <authorList>
            <person name="Jo E."/>
        </authorList>
    </citation>
    <scope>NUCLEOTIDE SEQUENCE</scope>
    <source>
        <tissue evidence="12">Whole body</tissue>
    </source>
</reference>
<evidence type="ECO:0000256" key="5">
    <source>
        <dbReference type="ARBA" id="ARBA00022989"/>
    </source>
</evidence>
<sequence>MPCQSEVVDFYSGRSIFITGATGFLGKILLEKLLRTCPDIKFICLLVRNKAGQDAKMRVQDLLNSRVFESLRLSQPELFCKVVPVSGDITLPGLGISESDMTMMSQNVSVAFHCAATVRFDEPLKSAVDLNMKGVKRMLDVCKKLKHLEVLIHVSTAYVNCLRPELNETIYPAVCDPSKLMNTLDWLDEGTVTALTKSLLNGLPNTYTYTKGLGEHVIRDESLPFPVAIIRPTIVTSSWKEPMPGWVDSINGPTGFVAGCAAGIFRTLYCHTHMITDLIPAEYPTNLMISAAWHTVEHRMPSLCVYTIGSSGLNPVYWSDLEKYIYPYMMKNPISMTLWPPGGSFKSSYVHHKIDMVLYHNLPAYTLDFLVRCCGKKPFFVKLHKKAAKAMDSLQFYTIREWRSRCDNSMSLVERLNNYDKQLFNFDPRTIDWKDYLCAYYLGIRRFILKDDLNTLPAARKHFRRLIIAQYTLRAVAVFLLARTVIRRSITAKTLWYSTLDILSKYAQKTIRSFC</sequence>
<gene>
    <name evidence="12" type="ORF">QYM36_007899</name>
</gene>
<comment type="similarity">
    <text evidence="2 9">Belongs to the fatty acyl-CoA reductase family.</text>
</comment>
<dbReference type="PANTHER" id="PTHR11011:SF116">
    <property type="entry name" value="FATTY ACYL-COA REDUCTASE CG5065-RELATED"/>
    <property type="match status" value="1"/>
</dbReference>
<keyword evidence="13" id="KW-1185">Reference proteome</keyword>
<dbReference type="EC" id="1.2.1.84" evidence="9"/>
<dbReference type="Pfam" id="PF03015">
    <property type="entry name" value="Sterile"/>
    <property type="match status" value="1"/>
</dbReference>
<dbReference type="CDD" id="cd09071">
    <property type="entry name" value="FAR_C"/>
    <property type="match status" value="1"/>
</dbReference>
<feature type="domain" description="Thioester reductase (TE)" evidence="11">
    <location>
        <begin position="18"/>
        <end position="287"/>
    </location>
</feature>
<dbReference type="Gene3D" id="3.40.50.720">
    <property type="entry name" value="NAD(P)-binding Rossmann-like Domain"/>
    <property type="match status" value="1"/>
</dbReference>
<organism evidence="12 13">
    <name type="scientific">Artemia franciscana</name>
    <name type="common">Brine shrimp</name>
    <name type="synonym">Artemia sanfranciscana</name>
    <dbReference type="NCBI Taxonomy" id="6661"/>
    <lineage>
        <taxon>Eukaryota</taxon>
        <taxon>Metazoa</taxon>
        <taxon>Ecdysozoa</taxon>
        <taxon>Arthropoda</taxon>
        <taxon>Crustacea</taxon>
        <taxon>Branchiopoda</taxon>
        <taxon>Anostraca</taxon>
        <taxon>Artemiidae</taxon>
        <taxon>Artemia</taxon>
    </lineage>
</organism>
<dbReference type="PANTHER" id="PTHR11011">
    <property type="entry name" value="MALE STERILITY PROTEIN 2-RELATED"/>
    <property type="match status" value="1"/>
</dbReference>
<dbReference type="GO" id="GO:0016020">
    <property type="term" value="C:membrane"/>
    <property type="evidence" value="ECO:0007669"/>
    <property type="project" value="UniProtKB-SubCell"/>
</dbReference>
<evidence type="ECO:0000256" key="6">
    <source>
        <dbReference type="ARBA" id="ARBA00023098"/>
    </source>
</evidence>
<evidence type="ECO:0000256" key="8">
    <source>
        <dbReference type="ARBA" id="ARBA00052530"/>
    </source>
</evidence>
<accession>A0AA88IF81</accession>
<keyword evidence="4" id="KW-0812">Transmembrane</keyword>
<dbReference type="AlphaFoldDB" id="A0AA88IF81"/>
<evidence type="ECO:0000256" key="4">
    <source>
        <dbReference type="ARBA" id="ARBA00022692"/>
    </source>
</evidence>
<dbReference type="FunFam" id="3.40.50.720:FF:000143">
    <property type="entry name" value="Fatty acyl-CoA reductase"/>
    <property type="match status" value="1"/>
</dbReference>
<keyword evidence="9" id="KW-0560">Oxidoreductase</keyword>
<comment type="subcellular location">
    <subcellularLocation>
        <location evidence="1">Membrane</location>
        <topology evidence="1">Multi-pass membrane protein</topology>
    </subcellularLocation>
</comment>
<keyword evidence="6 9" id="KW-0443">Lipid metabolism</keyword>
<keyword evidence="9" id="KW-0521">NADP</keyword>
<proteinExistence type="inferred from homology"/>
<evidence type="ECO:0000256" key="9">
    <source>
        <dbReference type="RuleBase" id="RU363097"/>
    </source>
</evidence>
<evidence type="ECO:0000256" key="1">
    <source>
        <dbReference type="ARBA" id="ARBA00004141"/>
    </source>
</evidence>
<dbReference type="GO" id="GO:0005777">
    <property type="term" value="C:peroxisome"/>
    <property type="evidence" value="ECO:0007669"/>
    <property type="project" value="TreeGrafter"/>
</dbReference>
<keyword evidence="3 9" id="KW-0444">Lipid biosynthesis</keyword>
<comment type="catalytic activity">
    <reaction evidence="8 9">
        <text>a long-chain fatty acyl-CoA + 2 NADPH + 2 H(+) = a long-chain primary fatty alcohol + 2 NADP(+) + CoA</text>
        <dbReference type="Rhea" id="RHEA:52716"/>
        <dbReference type="ChEBI" id="CHEBI:15378"/>
        <dbReference type="ChEBI" id="CHEBI:57287"/>
        <dbReference type="ChEBI" id="CHEBI:57783"/>
        <dbReference type="ChEBI" id="CHEBI:58349"/>
        <dbReference type="ChEBI" id="CHEBI:77396"/>
        <dbReference type="ChEBI" id="CHEBI:83139"/>
        <dbReference type="EC" id="1.2.1.84"/>
    </reaction>
</comment>
<dbReference type="Pfam" id="PF07993">
    <property type="entry name" value="NAD_binding_4"/>
    <property type="match status" value="1"/>
</dbReference>
<dbReference type="GO" id="GO:0035336">
    <property type="term" value="P:long-chain fatty-acyl-CoA metabolic process"/>
    <property type="evidence" value="ECO:0007669"/>
    <property type="project" value="TreeGrafter"/>
</dbReference>